<dbReference type="PANTHER" id="PTHR43214:SF24">
    <property type="entry name" value="TRANSCRIPTIONAL REGULATORY PROTEIN NARL-RELATED"/>
    <property type="match status" value="1"/>
</dbReference>
<feature type="modified residue" description="4-aspartylphosphate" evidence="5">
    <location>
        <position position="53"/>
    </location>
</feature>
<accession>A0ABP6SKS5</accession>
<dbReference type="EMBL" id="BAAAYL010000001">
    <property type="protein sequence ID" value="GAA3378889.1"/>
    <property type="molecule type" value="Genomic_DNA"/>
</dbReference>
<dbReference type="RefSeq" id="WP_345043489.1">
    <property type="nucleotide sequence ID" value="NZ_BAAAYL010000001.1"/>
</dbReference>
<dbReference type="Proteomes" id="UP001499990">
    <property type="component" value="Unassembled WGS sequence"/>
</dbReference>
<feature type="domain" description="HTH luxR-type" evidence="6">
    <location>
        <begin position="145"/>
        <end position="210"/>
    </location>
</feature>
<dbReference type="SMART" id="SM00448">
    <property type="entry name" value="REC"/>
    <property type="match status" value="1"/>
</dbReference>
<keyword evidence="2" id="KW-0805">Transcription regulation</keyword>
<gene>
    <name evidence="8" type="ORF">GCM10020367_60230</name>
</gene>
<dbReference type="PANTHER" id="PTHR43214">
    <property type="entry name" value="TWO-COMPONENT RESPONSE REGULATOR"/>
    <property type="match status" value="1"/>
</dbReference>
<evidence type="ECO:0000259" key="7">
    <source>
        <dbReference type="PROSITE" id="PS50110"/>
    </source>
</evidence>
<evidence type="ECO:0000259" key="6">
    <source>
        <dbReference type="PROSITE" id="PS50043"/>
    </source>
</evidence>
<name>A0ABP6SKS5_9ACTN</name>
<evidence type="ECO:0000256" key="3">
    <source>
        <dbReference type="ARBA" id="ARBA00023125"/>
    </source>
</evidence>
<dbReference type="CDD" id="cd06170">
    <property type="entry name" value="LuxR_C_like"/>
    <property type="match status" value="1"/>
</dbReference>
<dbReference type="SMART" id="SM00421">
    <property type="entry name" value="HTH_LUXR"/>
    <property type="match status" value="1"/>
</dbReference>
<dbReference type="InterPro" id="IPR058245">
    <property type="entry name" value="NreC/VraR/RcsB-like_REC"/>
</dbReference>
<evidence type="ECO:0000256" key="4">
    <source>
        <dbReference type="ARBA" id="ARBA00023163"/>
    </source>
</evidence>
<keyword evidence="1 5" id="KW-0597">Phosphoprotein</keyword>
<keyword evidence="3" id="KW-0238">DNA-binding</keyword>
<dbReference type="InterPro" id="IPR039420">
    <property type="entry name" value="WalR-like"/>
</dbReference>
<dbReference type="InterPro" id="IPR000792">
    <property type="entry name" value="Tscrpt_reg_LuxR_C"/>
</dbReference>
<protein>
    <submittedName>
        <fullName evidence="8">Response regulator transcription factor</fullName>
    </submittedName>
</protein>
<evidence type="ECO:0000256" key="1">
    <source>
        <dbReference type="ARBA" id="ARBA00022553"/>
    </source>
</evidence>
<keyword evidence="9" id="KW-1185">Reference proteome</keyword>
<keyword evidence="4" id="KW-0804">Transcription</keyword>
<organism evidence="8 9">
    <name type="scientific">Streptomyces sannanensis</name>
    <dbReference type="NCBI Taxonomy" id="285536"/>
    <lineage>
        <taxon>Bacteria</taxon>
        <taxon>Bacillati</taxon>
        <taxon>Actinomycetota</taxon>
        <taxon>Actinomycetes</taxon>
        <taxon>Kitasatosporales</taxon>
        <taxon>Streptomycetaceae</taxon>
        <taxon>Streptomyces</taxon>
    </lineage>
</organism>
<sequence>MIRVLVVDDEALIRTGFQHILDTADDIEVVATVPGSQAVGTAQQSGPDVVLLDIRMPDVDGLTVLAELRRLPHPPVVAMLTTFDMDEYVEAALRSGAAGFLLKDTDPEELPFLVRALADGGTVLSSKVTRTVVDGYLDAGPQEPAARGLDRLTDRERAVLVLIAEGLSNADIAARMHLSTGTVKDHVSAILTKLEVGGRVQAALLAERAGLLKTLPEQPSTPPRNQDMV</sequence>
<dbReference type="InterPro" id="IPR016032">
    <property type="entry name" value="Sig_transdc_resp-reg_C-effctor"/>
</dbReference>
<dbReference type="PROSITE" id="PS50043">
    <property type="entry name" value="HTH_LUXR_2"/>
    <property type="match status" value="1"/>
</dbReference>
<comment type="caution">
    <text evidence="8">The sequence shown here is derived from an EMBL/GenBank/DDBJ whole genome shotgun (WGS) entry which is preliminary data.</text>
</comment>
<dbReference type="PRINTS" id="PR00038">
    <property type="entry name" value="HTHLUXR"/>
</dbReference>
<dbReference type="InterPro" id="IPR001789">
    <property type="entry name" value="Sig_transdc_resp-reg_receiver"/>
</dbReference>
<dbReference type="PROSITE" id="PS50110">
    <property type="entry name" value="RESPONSE_REGULATORY"/>
    <property type="match status" value="1"/>
</dbReference>
<evidence type="ECO:0000256" key="2">
    <source>
        <dbReference type="ARBA" id="ARBA00023015"/>
    </source>
</evidence>
<dbReference type="SUPFAM" id="SSF52172">
    <property type="entry name" value="CheY-like"/>
    <property type="match status" value="1"/>
</dbReference>
<evidence type="ECO:0000313" key="9">
    <source>
        <dbReference type="Proteomes" id="UP001499990"/>
    </source>
</evidence>
<dbReference type="PROSITE" id="PS00622">
    <property type="entry name" value="HTH_LUXR_1"/>
    <property type="match status" value="1"/>
</dbReference>
<dbReference type="CDD" id="cd17535">
    <property type="entry name" value="REC_NarL-like"/>
    <property type="match status" value="1"/>
</dbReference>
<evidence type="ECO:0000256" key="5">
    <source>
        <dbReference type="PROSITE-ProRule" id="PRU00169"/>
    </source>
</evidence>
<proteinExistence type="predicted"/>
<feature type="domain" description="Response regulatory" evidence="7">
    <location>
        <begin position="3"/>
        <end position="118"/>
    </location>
</feature>
<dbReference type="Pfam" id="PF00196">
    <property type="entry name" value="GerE"/>
    <property type="match status" value="1"/>
</dbReference>
<dbReference type="InterPro" id="IPR011006">
    <property type="entry name" value="CheY-like_superfamily"/>
</dbReference>
<dbReference type="Pfam" id="PF00072">
    <property type="entry name" value="Response_reg"/>
    <property type="match status" value="1"/>
</dbReference>
<dbReference type="Gene3D" id="3.40.50.2300">
    <property type="match status" value="1"/>
</dbReference>
<reference evidence="9" key="1">
    <citation type="journal article" date="2019" name="Int. J. Syst. Evol. Microbiol.">
        <title>The Global Catalogue of Microorganisms (GCM) 10K type strain sequencing project: providing services to taxonomists for standard genome sequencing and annotation.</title>
        <authorList>
            <consortium name="The Broad Institute Genomics Platform"/>
            <consortium name="The Broad Institute Genome Sequencing Center for Infectious Disease"/>
            <person name="Wu L."/>
            <person name="Ma J."/>
        </authorList>
    </citation>
    <scope>NUCLEOTIDE SEQUENCE [LARGE SCALE GENOMIC DNA]</scope>
    <source>
        <strain evidence="9">JCM 9651</strain>
    </source>
</reference>
<dbReference type="SUPFAM" id="SSF46894">
    <property type="entry name" value="C-terminal effector domain of the bipartite response regulators"/>
    <property type="match status" value="1"/>
</dbReference>
<evidence type="ECO:0000313" key="8">
    <source>
        <dbReference type="EMBL" id="GAA3378889.1"/>
    </source>
</evidence>